<dbReference type="SUPFAM" id="SSF159501">
    <property type="entry name" value="EreA/ChaN-like"/>
    <property type="match status" value="1"/>
</dbReference>
<dbReference type="AlphaFoldDB" id="A0A1X9YQR5"/>
<dbReference type="RefSeq" id="WP_025605783.1">
    <property type="nucleotide sequence ID" value="NZ_CP021235.1"/>
</dbReference>
<accession>A0A1X9YQR5</accession>
<dbReference type="InterPro" id="IPR052036">
    <property type="entry name" value="Hydrolase/PRTase-associated"/>
</dbReference>
<dbReference type="Pfam" id="PF05139">
    <property type="entry name" value="Erythro_esteras"/>
    <property type="match status" value="1"/>
</dbReference>
<evidence type="ECO:0000313" key="2">
    <source>
        <dbReference type="Proteomes" id="UP000266292"/>
    </source>
</evidence>
<dbReference type="CDD" id="cd14728">
    <property type="entry name" value="Ere-like"/>
    <property type="match status" value="1"/>
</dbReference>
<dbReference type="EMBL" id="CP021235">
    <property type="protein sequence ID" value="ARS35191.1"/>
    <property type="molecule type" value="Genomic_DNA"/>
</dbReference>
<evidence type="ECO:0000313" key="1">
    <source>
        <dbReference type="EMBL" id="ARS35191.1"/>
    </source>
</evidence>
<dbReference type="PANTHER" id="PTHR31299">
    <property type="entry name" value="ESTERASE, PUTATIVE (AFU_ORTHOLOGUE AFUA_1G05850)-RELATED"/>
    <property type="match status" value="1"/>
</dbReference>
<dbReference type="KEGG" id="pact:CA264_06905"/>
<protein>
    <recommendedName>
        <fullName evidence="3">Erythromycin esterase</fullName>
    </recommendedName>
</protein>
<dbReference type="STRING" id="709015.GCA_000472485_01379"/>
<reference evidence="2" key="1">
    <citation type="submission" date="2017-05" db="EMBL/GenBank/DDBJ databases">
        <authorList>
            <person name="Ray J."/>
            <person name="Price M."/>
            <person name="Deutschbauer A."/>
        </authorList>
    </citation>
    <scope>NUCLEOTIDE SEQUENCE [LARGE SCALE GENOMIC DNA]</scope>
    <source>
        <strain evidence="2">DSM 19842</strain>
    </source>
</reference>
<dbReference type="Gene3D" id="1.20.1440.30">
    <property type="entry name" value="Biosynthetic Protein domain"/>
    <property type="match status" value="1"/>
</dbReference>
<sequence>MSNYSITRLGVILFTILFLLLHLASCRAKLAPTIAAKETPATIKLRFTEPDTTESYIQADQFTSLDLHDYENFKKQIKPLLDEMASKKVVSLGEGTHGSREFYKARFWITRLLVEEYGFDKIAFETDYADAYLLNEALQGGNQEHKQLMKTYLLSIWQNKEVEELLKWIQARNTANTDKIDLLGIDHPFVLYDARMIQELTAMGAHKATATMAKSFERLAIYQDSIWNNTNKEGFTYNAKEWFRNGVKAYQLLDSIEGAVPALNLAAKDKDKLEGVLLNAKLAYDAFYQYDRFKRESSRDSCMAEMASWIVRGEGDKLIIWAHNIHAGKQEVTMSGYPVGGMGAYISRKFPDGYYVLGMGTAGGSFAATTDRVITKQSPMASYTLQPATAGSLEGELEQVPAAAFYLTAATLAKLPEKLPHWAVGFGTDSGKDSYVRASVAKLYDAFIFIKETNAATPLAGTDSLLVNKP</sequence>
<evidence type="ECO:0008006" key="3">
    <source>
        <dbReference type="Google" id="ProtNLM"/>
    </source>
</evidence>
<dbReference type="Gene3D" id="3.40.1660.10">
    <property type="entry name" value="EreA-like (biosynthetic domain)"/>
    <property type="match status" value="1"/>
</dbReference>
<dbReference type="Proteomes" id="UP000266292">
    <property type="component" value="Chromosome"/>
</dbReference>
<dbReference type="Gene3D" id="3.30.1870.10">
    <property type="entry name" value="EreA-like, domain 2"/>
    <property type="match status" value="1"/>
</dbReference>
<dbReference type="PANTHER" id="PTHR31299:SF0">
    <property type="entry name" value="ESTERASE, PUTATIVE (AFU_ORTHOLOGUE AFUA_1G05850)-RELATED"/>
    <property type="match status" value="1"/>
</dbReference>
<name>A0A1X9YQR5_9BACT</name>
<dbReference type="InterPro" id="IPR007815">
    <property type="entry name" value="Emycin_Estase"/>
</dbReference>
<gene>
    <name evidence="1" type="ORF">CA264_06905</name>
</gene>
<proteinExistence type="predicted"/>
<organism evidence="1 2">
    <name type="scientific">Pontibacter actiniarum</name>
    <dbReference type="NCBI Taxonomy" id="323450"/>
    <lineage>
        <taxon>Bacteria</taxon>
        <taxon>Pseudomonadati</taxon>
        <taxon>Bacteroidota</taxon>
        <taxon>Cytophagia</taxon>
        <taxon>Cytophagales</taxon>
        <taxon>Hymenobacteraceae</taxon>
        <taxon>Pontibacter</taxon>
    </lineage>
</organism>
<dbReference type="GO" id="GO:0046677">
    <property type="term" value="P:response to antibiotic"/>
    <property type="evidence" value="ECO:0007669"/>
    <property type="project" value="InterPro"/>
</dbReference>
<keyword evidence="2" id="KW-1185">Reference proteome</keyword>
<dbReference type="OrthoDB" id="9810066at2"/>